<evidence type="ECO:0000256" key="1">
    <source>
        <dbReference type="ARBA" id="ARBA00001947"/>
    </source>
</evidence>
<dbReference type="InterPro" id="IPR013149">
    <property type="entry name" value="ADH-like_C"/>
</dbReference>
<proteinExistence type="inferred from homology"/>
<comment type="caution">
    <text evidence="11">The sequence shown here is derived from an EMBL/GenBank/DDBJ whole genome shotgun (WGS) entry which is preliminary data.</text>
</comment>
<evidence type="ECO:0000256" key="3">
    <source>
        <dbReference type="ARBA" id="ARBA00013190"/>
    </source>
</evidence>
<evidence type="ECO:0000256" key="7">
    <source>
        <dbReference type="ARBA" id="ARBA00049164"/>
    </source>
</evidence>
<dbReference type="InterPro" id="IPR013154">
    <property type="entry name" value="ADH-like_N"/>
</dbReference>
<protein>
    <recommendedName>
        <fullName evidence="3">alcohol dehydrogenase</fullName>
        <ecNumber evidence="3">1.1.1.1</ecNumber>
    </recommendedName>
</protein>
<dbReference type="GO" id="GO:0004022">
    <property type="term" value="F:alcohol dehydrogenase (NAD+) activity"/>
    <property type="evidence" value="ECO:0007669"/>
    <property type="project" value="UniProtKB-EC"/>
</dbReference>
<dbReference type="SUPFAM" id="SSF51735">
    <property type="entry name" value="NAD(P)-binding Rossmann-fold domains"/>
    <property type="match status" value="1"/>
</dbReference>
<evidence type="ECO:0000256" key="4">
    <source>
        <dbReference type="ARBA" id="ARBA00022723"/>
    </source>
</evidence>
<dbReference type="PANTHER" id="PTHR42940:SF8">
    <property type="entry name" value="VACUOLAR PROTEIN SORTING-ASSOCIATED PROTEIN 11"/>
    <property type="match status" value="1"/>
</dbReference>
<keyword evidence="5 9" id="KW-0862">Zinc</keyword>
<dbReference type="AlphaFoldDB" id="A0A1J4N908"/>
<evidence type="ECO:0000313" key="12">
    <source>
        <dbReference type="Proteomes" id="UP000033772"/>
    </source>
</evidence>
<keyword evidence="12" id="KW-1185">Reference proteome</keyword>
<dbReference type="SUPFAM" id="SSF50129">
    <property type="entry name" value="GroES-like"/>
    <property type="match status" value="1"/>
</dbReference>
<dbReference type="STRING" id="1844.UG56_004650"/>
<dbReference type="InterPro" id="IPR020843">
    <property type="entry name" value="ER"/>
</dbReference>
<dbReference type="Gene3D" id="3.90.180.10">
    <property type="entry name" value="Medium-chain alcohol dehydrogenases, catalytic domain"/>
    <property type="match status" value="1"/>
</dbReference>
<dbReference type="PROSITE" id="PS00059">
    <property type="entry name" value="ADH_ZINC"/>
    <property type="match status" value="1"/>
</dbReference>
<dbReference type="EC" id="1.1.1.1" evidence="3"/>
<evidence type="ECO:0000256" key="2">
    <source>
        <dbReference type="ARBA" id="ARBA00008072"/>
    </source>
</evidence>
<dbReference type="Proteomes" id="UP000033772">
    <property type="component" value="Unassembled WGS sequence"/>
</dbReference>
<evidence type="ECO:0000256" key="6">
    <source>
        <dbReference type="ARBA" id="ARBA00023002"/>
    </source>
</evidence>
<name>A0A1J4N908_9ACTN</name>
<comment type="cofactor">
    <cofactor evidence="1 9">
        <name>Zn(2+)</name>
        <dbReference type="ChEBI" id="CHEBI:29105"/>
    </cofactor>
</comment>
<comment type="catalytic activity">
    <reaction evidence="7">
        <text>a secondary alcohol + NAD(+) = a ketone + NADH + H(+)</text>
        <dbReference type="Rhea" id="RHEA:10740"/>
        <dbReference type="ChEBI" id="CHEBI:15378"/>
        <dbReference type="ChEBI" id="CHEBI:17087"/>
        <dbReference type="ChEBI" id="CHEBI:35681"/>
        <dbReference type="ChEBI" id="CHEBI:57540"/>
        <dbReference type="ChEBI" id="CHEBI:57945"/>
        <dbReference type="EC" id="1.1.1.1"/>
    </reaction>
</comment>
<dbReference type="EMBL" id="JZDQ02000005">
    <property type="protein sequence ID" value="OIJ27994.1"/>
    <property type="molecule type" value="Genomic_DNA"/>
</dbReference>
<evidence type="ECO:0000256" key="8">
    <source>
        <dbReference type="ARBA" id="ARBA00049243"/>
    </source>
</evidence>
<dbReference type="Gene3D" id="3.40.50.720">
    <property type="entry name" value="NAD(P)-binding Rossmann-like Domain"/>
    <property type="match status" value="1"/>
</dbReference>
<keyword evidence="4 9" id="KW-0479">Metal-binding</keyword>
<dbReference type="GO" id="GO:0008270">
    <property type="term" value="F:zinc ion binding"/>
    <property type="evidence" value="ECO:0007669"/>
    <property type="project" value="InterPro"/>
</dbReference>
<dbReference type="InterPro" id="IPR011032">
    <property type="entry name" value="GroES-like_sf"/>
</dbReference>
<evidence type="ECO:0000256" key="5">
    <source>
        <dbReference type="ARBA" id="ARBA00022833"/>
    </source>
</evidence>
<dbReference type="Pfam" id="PF00107">
    <property type="entry name" value="ADH_zinc_N"/>
    <property type="match status" value="1"/>
</dbReference>
<dbReference type="CDD" id="cd05284">
    <property type="entry name" value="arabinose_DH_like"/>
    <property type="match status" value="1"/>
</dbReference>
<organism evidence="11 12">
    <name type="scientific">Nocardioides luteus</name>
    <dbReference type="NCBI Taxonomy" id="1844"/>
    <lineage>
        <taxon>Bacteria</taxon>
        <taxon>Bacillati</taxon>
        <taxon>Actinomycetota</taxon>
        <taxon>Actinomycetes</taxon>
        <taxon>Propionibacteriales</taxon>
        <taxon>Nocardioidaceae</taxon>
        <taxon>Nocardioides</taxon>
    </lineage>
</organism>
<dbReference type="RefSeq" id="WP_045546889.1">
    <property type="nucleotide sequence ID" value="NZ_JZDQ02000005.1"/>
</dbReference>
<accession>A0A1J4N908</accession>
<dbReference type="SMART" id="SM00829">
    <property type="entry name" value="PKS_ER"/>
    <property type="match status" value="1"/>
</dbReference>
<evidence type="ECO:0000259" key="10">
    <source>
        <dbReference type="SMART" id="SM00829"/>
    </source>
</evidence>
<keyword evidence="6" id="KW-0560">Oxidoreductase</keyword>
<dbReference type="Pfam" id="PF08240">
    <property type="entry name" value="ADH_N"/>
    <property type="match status" value="1"/>
</dbReference>
<dbReference type="OrthoDB" id="3567264at2"/>
<reference evidence="11" key="1">
    <citation type="submission" date="2016-10" db="EMBL/GenBank/DDBJ databases">
        <title>Draft Genome Sequence of Nocardioides luteus Strain BAFB, an Alkane-Degrading Bacterium Isolated from JP-7 Polluted Soil.</title>
        <authorList>
            <person name="Brown L."/>
            <person name="Ruiz O.N."/>
            <person name="Gunasekera T."/>
        </authorList>
    </citation>
    <scope>NUCLEOTIDE SEQUENCE [LARGE SCALE GENOMIC DNA]</scope>
    <source>
        <strain evidence="11">BAFB</strain>
    </source>
</reference>
<dbReference type="InterPro" id="IPR036291">
    <property type="entry name" value="NAD(P)-bd_dom_sf"/>
</dbReference>
<dbReference type="InterPro" id="IPR002328">
    <property type="entry name" value="ADH_Zn_CS"/>
</dbReference>
<evidence type="ECO:0000256" key="9">
    <source>
        <dbReference type="RuleBase" id="RU361277"/>
    </source>
</evidence>
<feature type="domain" description="Enoyl reductase (ER)" evidence="10">
    <location>
        <begin position="10"/>
        <end position="343"/>
    </location>
</feature>
<evidence type="ECO:0000313" key="11">
    <source>
        <dbReference type="EMBL" id="OIJ27994.1"/>
    </source>
</evidence>
<sequence>MKAARLYTYDSKLVIEDVPKPRITGPHDVVIKVGAAGVCRTDLHVIEKVWKDTLDTEGTLLPFILGHENAGWVDEVGSAVTTVAPGDTVILHPHITCGVCAGCRRGEDMYCETAGFPGLAMDGGYAEYMLTNERACIKLDPSLQPVDVAPLADAGITAYRAVKKAVPRLQAGTKTVVIGAGGLGHIAIQSLKALSPTEIVVVDTNPDALELARQIGADITVDASEGDVVEAVKDLAGGDGVEAVIDFVAEHGTTDQGPNMLRQGGTYYVVGYGGNVNVPALQVIFSEISVVGSLVGNYTELSELMELAAAKKVTLHSQIYSLDDANVALDDLHHGRVRGRAVLIP</sequence>
<dbReference type="PANTHER" id="PTHR42940">
    <property type="entry name" value="ALCOHOL DEHYDROGENASE 1-RELATED"/>
    <property type="match status" value="1"/>
</dbReference>
<comment type="catalytic activity">
    <reaction evidence="8">
        <text>a primary alcohol + NAD(+) = an aldehyde + NADH + H(+)</text>
        <dbReference type="Rhea" id="RHEA:10736"/>
        <dbReference type="ChEBI" id="CHEBI:15378"/>
        <dbReference type="ChEBI" id="CHEBI:15734"/>
        <dbReference type="ChEBI" id="CHEBI:17478"/>
        <dbReference type="ChEBI" id="CHEBI:57540"/>
        <dbReference type="ChEBI" id="CHEBI:57945"/>
        <dbReference type="EC" id="1.1.1.1"/>
    </reaction>
</comment>
<gene>
    <name evidence="11" type="ORF">UG56_004650</name>
</gene>
<comment type="similarity">
    <text evidence="2 9">Belongs to the zinc-containing alcohol dehydrogenase family.</text>
</comment>